<reference evidence="1 2" key="1">
    <citation type="journal article" date="2012" name="Genome Biol.">
        <title>Sequencing three crocodilian genomes to illuminate the evolution of archosaurs and amniotes.</title>
        <authorList>
            <person name="St John J.A."/>
            <person name="Braun E.L."/>
            <person name="Isberg S.R."/>
            <person name="Miles L.G."/>
            <person name="Chong A.Y."/>
            <person name="Gongora J."/>
            <person name="Dalzell P."/>
            <person name="Moran C."/>
            <person name="Bed'hom B."/>
            <person name="Abzhanov A."/>
            <person name="Burgess S.C."/>
            <person name="Cooksey A.M."/>
            <person name="Castoe T.A."/>
            <person name="Crawford N.G."/>
            <person name="Densmore L.D."/>
            <person name="Drew J.C."/>
            <person name="Edwards S.V."/>
            <person name="Faircloth B.C."/>
            <person name="Fujita M.K."/>
            <person name="Greenwold M.J."/>
            <person name="Hoffmann F.G."/>
            <person name="Howard J.M."/>
            <person name="Iguchi T."/>
            <person name="Janes D.E."/>
            <person name="Khan S.Y."/>
            <person name="Kohno S."/>
            <person name="de Koning A.J."/>
            <person name="Lance S.L."/>
            <person name="McCarthy F.M."/>
            <person name="McCormack J.E."/>
            <person name="Merchant M.E."/>
            <person name="Peterson D.G."/>
            <person name="Pollock D.D."/>
            <person name="Pourmand N."/>
            <person name="Raney B.J."/>
            <person name="Roessler K.A."/>
            <person name="Sanford J.R."/>
            <person name="Sawyer R.H."/>
            <person name="Schmidt C.J."/>
            <person name="Triplett E.W."/>
            <person name="Tuberville T.D."/>
            <person name="Venegas-Anaya M."/>
            <person name="Howard J.T."/>
            <person name="Jarvis E.D."/>
            <person name="Guillette L.J.Jr."/>
            <person name="Glenn T.C."/>
            <person name="Green R.E."/>
            <person name="Ray D.A."/>
        </authorList>
    </citation>
    <scope>NUCLEOTIDE SEQUENCE [LARGE SCALE GENOMIC DNA]</scope>
    <source>
        <strain evidence="1">KSC_2009_1</strain>
    </source>
</reference>
<protein>
    <submittedName>
        <fullName evidence="1">Uncharacterized protein</fullName>
    </submittedName>
</protein>
<name>A0A151MF75_ALLMI</name>
<dbReference type="EMBL" id="AKHW03006215">
    <property type="protein sequence ID" value="KYO23182.1"/>
    <property type="molecule type" value="Genomic_DNA"/>
</dbReference>
<sequence>MILSITTSERVFFISILASDRWTEEFHIVKKEARKDAVMPPSVPALEGLSLMGSLLDQQRVILDEKQPCQGTAE</sequence>
<dbReference type="Proteomes" id="UP000050525">
    <property type="component" value="Unassembled WGS sequence"/>
</dbReference>
<evidence type="ECO:0000313" key="2">
    <source>
        <dbReference type="Proteomes" id="UP000050525"/>
    </source>
</evidence>
<evidence type="ECO:0000313" key="1">
    <source>
        <dbReference type="EMBL" id="KYO23182.1"/>
    </source>
</evidence>
<accession>A0A151MF75</accession>
<dbReference type="AlphaFoldDB" id="A0A151MF75"/>
<gene>
    <name evidence="1" type="ORF">Y1Q_0005618</name>
</gene>
<keyword evidence="2" id="KW-1185">Reference proteome</keyword>
<proteinExistence type="predicted"/>
<organism evidence="1 2">
    <name type="scientific">Alligator mississippiensis</name>
    <name type="common">American alligator</name>
    <dbReference type="NCBI Taxonomy" id="8496"/>
    <lineage>
        <taxon>Eukaryota</taxon>
        <taxon>Metazoa</taxon>
        <taxon>Chordata</taxon>
        <taxon>Craniata</taxon>
        <taxon>Vertebrata</taxon>
        <taxon>Euteleostomi</taxon>
        <taxon>Archelosauria</taxon>
        <taxon>Archosauria</taxon>
        <taxon>Crocodylia</taxon>
        <taxon>Alligatoridae</taxon>
        <taxon>Alligatorinae</taxon>
        <taxon>Alligator</taxon>
    </lineage>
</organism>
<comment type="caution">
    <text evidence="1">The sequence shown here is derived from an EMBL/GenBank/DDBJ whole genome shotgun (WGS) entry which is preliminary data.</text>
</comment>